<keyword evidence="2" id="KW-1185">Reference proteome</keyword>
<reference evidence="1 2" key="1">
    <citation type="submission" date="2024-10" db="EMBL/GenBank/DDBJ databases">
        <title>The Natural Products Discovery Center: Release of the First 8490 Sequenced Strains for Exploring Actinobacteria Biosynthetic Diversity.</title>
        <authorList>
            <person name="Kalkreuter E."/>
            <person name="Kautsar S.A."/>
            <person name="Yang D."/>
            <person name="Bader C.D."/>
            <person name="Teijaro C.N."/>
            <person name="Fluegel L."/>
            <person name="Davis C.M."/>
            <person name="Simpson J.R."/>
            <person name="Lauterbach L."/>
            <person name="Steele A.D."/>
            <person name="Gui C."/>
            <person name="Meng S."/>
            <person name="Li G."/>
            <person name="Viehrig K."/>
            <person name="Ye F."/>
            <person name="Su P."/>
            <person name="Kiefer A.F."/>
            <person name="Nichols A."/>
            <person name="Cepeda A.J."/>
            <person name="Yan W."/>
            <person name="Fan B."/>
            <person name="Jiang Y."/>
            <person name="Adhikari A."/>
            <person name="Zheng C.-J."/>
            <person name="Schuster L."/>
            <person name="Cowan T.M."/>
            <person name="Smanski M.J."/>
            <person name="Chevrette M.G."/>
            <person name="De Carvalho L.P.S."/>
            <person name="Shen B."/>
        </authorList>
    </citation>
    <scope>NUCLEOTIDE SEQUENCE [LARGE SCALE GENOMIC DNA]</scope>
    <source>
        <strain evidence="1 2">NPDC089932</strain>
    </source>
</reference>
<proteinExistence type="predicted"/>
<protein>
    <submittedName>
        <fullName evidence="1">Uncharacterized protein</fullName>
    </submittedName>
</protein>
<dbReference type="RefSeq" id="WP_402076238.1">
    <property type="nucleotide sequence ID" value="NZ_JBIVGG010000022.1"/>
</dbReference>
<evidence type="ECO:0000313" key="1">
    <source>
        <dbReference type="EMBL" id="MFJ4084885.1"/>
    </source>
</evidence>
<sequence>MAIQLDRQTFQDRLNEGKAAYEAGDPSDACPYNMYGGVEDRFGYRYWNRGWSMARSEAEARPQQPAKASAGQ</sequence>
<name>A0ABW8FS20_9ACTN</name>
<dbReference type="EMBL" id="JBIVGG010000022">
    <property type="protein sequence ID" value="MFJ4084885.1"/>
    <property type="molecule type" value="Genomic_DNA"/>
</dbReference>
<accession>A0ABW8FS20</accession>
<dbReference type="Proteomes" id="UP001617511">
    <property type="component" value="Unassembled WGS sequence"/>
</dbReference>
<evidence type="ECO:0000313" key="2">
    <source>
        <dbReference type="Proteomes" id="UP001617511"/>
    </source>
</evidence>
<gene>
    <name evidence="1" type="ORF">ACIP2Z_38830</name>
</gene>
<comment type="caution">
    <text evidence="1">The sequence shown here is derived from an EMBL/GenBank/DDBJ whole genome shotgun (WGS) entry which is preliminary data.</text>
</comment>
<organism evidence="1 2">
    <name type="scientific">Streptomyces iakyrus</name>
    <dbReference type="NCBI Taxonomy" id="68219"/>
    <lineage>
        <taxon>Bacteria</taxon>
        <taxon>Bacillati</taxon>
        <taxon>Actinomycetota</taxon>
        <taxon>Actinomycetes</taxon>
        <taxon>Kitasatosporales</taxon>
        <taxon>Streptomycetaceae</taxon>
        <taxon>Streptomyces</taxon>
    </lineage>
</organism>